<comment type="caution">
    <text evidence="1">The sequence shown here is derived from an EMBL/GenBank/DDBJ whole genome shotgun (WGS) entry which is preliminary data.</text>
</comment>
<dbReference type="InterPro" id="IPR036397">
    <property type="entry name" value="RNaseH_sf"/>
</dbReference>
<dbReference type="AlphaFoldDB" id="A0A8K0KR44"/>
<dbReference type="InterPro" id="IPR001888">
    <property type="entry name" value="Transposase_1"/>
</dbReference>
<dbReference type="Gene3D" id="3.30.420.10">
    <property type="entry name" value="Ribonuclease H-like superfamily/Ribonuclease H"/>
    <property type="match status" value="1"/>
</dbReference>
<gene>
    <name evidence="1" type="ORF">J437_LFUL018967</name>
</gene>
<reference evidence="1" key="1">
    <citation type="submission" date="2013-04" db="EMBL/GenBank/DDBJ databases">
        <authorList>
            <person name="Qu J."/>
            <person name="Murali S.C."/>
            <person name="Bandaranaike D."/>
            <person name="Bellair M."/>
            <person name="Blankenburg K."/>
            <person name="Chao H."/>
            <person name="Dinh H."/>
            <person name="Doddapaneni H."/>
            <person name="Downs B."/>
            <person name="Dugan-Rocha S."/>
            <person name="Elkadiri S."/>
            <person name="Gnanaolivu R.D."/>
            <person name="Hernandez B."/>
            <person name="Javaid M."/>
            <person name="Jayaseelan J.C."/>
            <person name="Lee S."/>
            <person name="Li M."/>
            <person name="Ming W."/>
            <person name="Munidasa M."/>
            <person name="Muniz J."/>
            <person name="Nguyen L."/>
            <person name="Ongeri F."/>
            <person name="Osuji N."/>
            <person name="Pu L.-L."/>
            <person name="Puazo M."/>
            <person name="Qu C."/>
            <person name="Quiroz J."/>
            <person name="Raj R."/>
            <person name="Weissenberger G."/>
            <person name="Xin Y."/>
            <person name="Zou X."/>
            <person name="Han Y."/>
            <person name="Richards S."/>
            <person name="Worley K."/>
            <person name="Muzny D."/>
            <person name="Gibbs R."/>
        </authorList>
    </citation>
    <scope>NUCLEOTIDE SEQUENCE</scope>
    <source>
        <strain evidence="1">Sampled in the wild</strain>
    </source>
</reference>
<proteinExistence type="predicted"/>
<evidence type="ECO:0008006" key="3">
    <source>
        <dbReference type="Google" id="ProtNLM"/>
    </source>
</evidence>
<protein>
    <recommendedName>
        <fullName evidence="3">Transposase</fullName>
    </recommendedName>
</protein>
<organism evidence="1 2">
    <name type="scientific">Ladona fulva</name>
    <name type="common">Scarce chaser dragonfly</name>
    <name type="synonym">Libellula fulva</name>
    <dbReference type="NCBI Taxonomy" id="123851"/>
    <lineage>
        <taxon>Eukaryota</taxon>
        <taxon>Metazoa</taxon>
        <taxon>Ecdysozoa</taxon>
        <taxon>Arthropoda</taxon>
        <taxon>Hexapoda</taxon>
        <taxon>Insecta</taxon>
        <taxon>Pterygota</taxon>
        <taxon>Palaeoptera</taxon>
        <taxon>Odonata</taxon>
        <taxon>Epiprocta</taxon>
        <taxon>Anisoptera</taxon>
        <taxon>Libelluloidea</taxon>
        <taxon>Libellulidae</taxon>
        <taxon>Ladona</taxon>
    </lineage>
</organism>
<dbReference type="GO" id="GO:0003676">
    <property type="term" value="F:nucleic acid binding"/>
    <property type="evidence" value="ECO:0007669"/>
    <property type="project" value="InterPro"/>
</dbReference>
<dbReference type="EMBL" id="KZ309671">
    <property type="protein sequence ID" value="KAG8239485.1"/>
    <property type="molecule type" value="Genomic_DNA"/>
</dbReference>
<sequence length="196" mass="22544">MIADQIGIDKMIVHTTENLVMQKIWSKLLVLTDDQKQRNEASKFRMAHCIITSSKKGSNEQIQMSLAHHFFYAKGVVHYEFVPEGQAVNGAFYLEVLRRLKRRVNRVRPAIARNWKLHYDNAPNHTCSKVTDYLTQNGHATILQPPYMKSSLKGHHHRTLSAVKEVCLNTIKDLPGSHQHVEKPLAKVCRRSRDVL</sequence>
<evidence type="ECO:0000313" key="1">
    <source>
        <dbReference type="EMBL" id="KAG8239485.1"/>
    </source>
</evidence>
<dbReference type="OrthoDB" id="10065579at2759"/>
<dbReference type="Proteomes" id="UP000792457">
    <property type="component" value="Unassembled WGS sequence"/>
</dbReference>
<dbReference type="Pfam" id="PF01359">
    <property type="entry name" value="Transposase_1"/>
    <property type="match status" value="1"/>
</dbReference>
<name>A0A8K0KR44_LADFU</name>
<evidence type="ECO:0000313" key="2">
    <source>
        <dbReference type="Proteomes" id="UP000792457"/>
    </source>
</evidence>
<keyword evidence="2" id="KW-1185">Reference proteome</keyword>
<accession>A0A8K0KR44</accession>
<reference evidence="1" key="2">
    <citation type="submission" date="2017-10" db="EMBL/GenBank/DDBJ databases">
        <title>Ladona fulva Genome sequencing and assembly.</title>
        <authorList>
            <person name="Murali S."/>
            <person name="Richards S."/>
            <person name="Bandaranaike D."/>
            <person name="Bellair M."/>
            <person name="Blankenburg K."/>
            <person name="Chao H."/>
            <person name="Dinh H."/>
            <person name="Doddapaneni H."/>
            <person name="Dugan-Rocha S."/>
            <person name="Elkadiri S."/>
            <person name="Gnanaolivu R."/>
            <person name="Hernandez B."/>
            <person name="Skinner E."/>
            <person name="Javaid M."/>
            <person name="Lee S."/>
            <person name="Li M."/>
            <person name="Ming W."/>
            <person name="Munidasa M."/>
            <person name="Muniz J."/>
            <person name="Nguyen L."/>
            <person name="Hughes D."/>
            <person name="Osuji N."/>
            <person name="Pu L.-L."/>
            <person name="Puazo M."/>
            <person name="Qu C."/>
            <person name="Quiroz J."/>
            <person name="Raj R."/>
            <person name="Weissenberger G."/>
            <person name="Xin Y."/>
            <person name="Zou X."/>
            <person name="Han Y."/>
            <person name="Worley K."/>
            <person name="Muzny D."/>
            <person name="Gibbs R."/>
        </authorList>
    </citation>
    <scope>NUCLEOTIDE SEQUENCE</scope>
    <source>
        <strain evidence="1">Sampled in the wild</strain>
    </source>
</reference>